<sequence length="79" mass="8595">MAPIVSHGHRAAPLSPSDTWTRQPVTASVATGTVAILRRTTTDPEIRTDRTATADTRVAITTRTHTEHAGKQPRLEQLL</sequence>
<keyword evidence="3" id="KW-1185">Reference proteome</keyword>
<protein>
    <submittedName>
        <fullName evidence="2">Uncharacterized protein</fullName>
    </submittedName>
</protein>
<reference evidence="3" key="1">
    <citation type="journal article" date="2019" name="Int. J. Syst. Evol. Microbiol.">
        <title>The Global Catalogue of Microorganisms (GCM) 10K type strain sequencing project: providing services to taxonomists for standard genome sequencing and annotation.</title>
        <authorList>
            <consortium name="The Broad Institute Genomics Platform"/>
            <consortium name="The Broad Institute Genome Sequencing Center for Infectious Disease"/>
            <person name="Wu L."/>
            <person name="Ma J."/>
        </authorList>
    </citation>
    <scope>NUCLEOTIDE SEQUENCE [LARGE SCALE GENOMIC DNA]</scope>
    <source>
        <strain evidence="3">JCM 16898</strain>
    </source>
</reference>
<evidence type="ECO:0000313" key="3">
    <source>
        <dbReference type="Proteomes" id="UP001500689"/>
    </source>
</evidence>
<evidence type="ECO:0000256" key="1">
    <source>
        <dbReference type="SAM" id="MobiDB-lite"/>
    </source>
</evidence>
<accession>A0ABP6Y0Y2</accession>
<comment type="caution">
    <text evidence="2">The sequence shown here is derived from an EMBL/GenBank/DDBJ whole genome shotgun (WGS) entry which is preliminary data.</text>
</comment>
<feature type="region of interest" description="Disordered" evidence="1">
    <location>
        <begin position="1"/>
        <end position="21"/>
    </location>
</feature>
<organism evidence="2 3">
    <name type="scientific">Amycolatopsis ultiminotia</name>
    <dbReference type="NCBI Taxonomy" id="543629"/>
    <lineage>
        <taxon>Bacteria</taxon>
        <taxon>Bacillati</taxon>
        <taxon>Actinomycetota</taxon>
        <taxon>Actinomycetes</taxon>
        <taxon>Pseudonocardiales</taxon>
        <taxon>Pseudonocardiaceae</taxon>
        <taxon>Amycolatopsis</taxon>
    </lineage>
</organism>
<evidence type="ECO:0000313" key="2">
    <source>
        <dbReference type="EMBL" id="GAA3575635.1"/>
    </source>
</evidence>
<dbReference type="Proteomes" id="UP001500689">
    <property type="component" value="Unassembled WGS sequence"/>
</dbReference>
<gene>
    <name evidence="2" type="ORF">GCM10022222_70370</name>
</gene>
<dbReference type="EMBL" id="BAAAZN010000020">
    <property type="protein sequence ID" value="GAA3575635.1"/>
    <property type="molecule type" value="Genomic_DNA"/>
</dbReference>
<name>A0ABP6Y0Y2_9PSEU</name>
<proteinExistence type="predicted"/>